<dbReference type="OrthoDB" id="2608626at2"/>
<evidence type="ECO:0000259" key="2">
    <source>
        <dbReference type="PROSITE" id="PS51819"/>
    </source>
</evidence>
<keyword evidence="4" id="KW-1185">Reference proteome</keyword>
<dbReference type="eggNOG" id="COG0346">
    <property type="taxonomic scope" value="Bacteria"/>
</dbReference>
<dbReference type="RefSeq" id="WP_036159469.1">
    <property type="nucleotide sequence ID" value="NZ_AVCX01000001.1"/>
</dbReference>
<feature type="domain" description="VOC" evidence="2">
    <location>
        <begin position="3"/>
        <end position="120"/>
    </location>
</feature>
<gene>
    <name evidence="3" type="ORF">CD32_23270</name>
</gene>
<feature type="compositionally biased region" description="Basic and acidic residues" evidence="1">
    <location>
        <begin position="127"/>
        <end position="144"/>
    </location>
</feature>
<dbReference type="CDD" id="cd06587">
    <property type="entry name" value="VOC"/>
    <property type="match status" value="1"/>
</dbReference>
<comment type="caution">
    <text evidence="3">The sequence shown here is derived from an EMBL/GenBank/DDBJ whole genome shotgun (WGS) entry which is preliminary data.</text>
</comment>
<sequence length="144" mass="16287">MFTIGSIFIPVTDIQKSTVWYESNLGVKKIDSWEEGAGFYFPSGSAQLALVQVDTPQPTEFVIKGKRRNVYYNFVVQDIEAVHRQLNANGVVTTEIEEFGDMKGFDFYDPDGNPFSVVNEEEGSPFHSDHIKKQQEHDKTSACE</sequence>
<proteinExistence type="predicted"/>
<protein>
    <submittedName>
        <fullName evidence="3">Glyoxalase</fullName>
    </submittedName>
</protein>
<dbReference type="EMBL" id="JPVP01000060">
    <property type="protein sequence ID" value="KGR82201.1"/>
    <property type="molecule type" value="Genomic_DNA"/>
</dbReference>
<evidence type="ECO:0000256" key="1">
    <source>
        <dbReference type="SAM" id="MobiDB-lite"/>
    </source>
</evidence>
<dbReference type="InterPro" id="IPR004360">
    <property type="entry name" value="Glyas_Fos-R_dOase_dom"/>
</dbReference>
<dbReference type="InterPro" id="IPR029068">
    <property type="entry name" value="Glyas_Bleomycin-R_OHBP_Dase"/>
</dbReference>
<accession>A0A0A3IBP5</accession>
<dbReference type="Proteomes" id="UP000030437">
    <property type="component" value="Unassembled WGS sequence"/>
</dbReference>
<dbReference type="STRING" id="1220589.CD32_23270"/>
<organism evidence="3 4">
    <name type="scientific">Lysinibacillus odysseyi 34hs-1 = NBRC 100172</name>
    <dbReference type="NCBI Taxonomy" id="1220589"/>
    <lineage>
        <taxon>Bacteria</taxon>
        <taxon>Bacillati</taxon>
        <taxon>Bacillota</taxon>
        <taxon>Bacilli</taxon>
        <taxon>Bacillales</taxon>
        <taxon>Bacillaceae</taxon>
        <taxon>Lysinibacillus</taxon>
    </lineage>
</organism>
<evidence type="ECO:0000313" key="4">
    <source>
        <dbReference type="Proteomes" id="UP000030437"/>
    </source>
</evidence>
<dbReference type="SUPFAM" id="SSF54593">
    <property type="entry name" value="Glyoxalase/Bleomycin resistance protein/Dihydroxybiphenyl dioxygenase"/>
    <property type="match status" value="1"/>
</dbReference>
<dbReference type="PROSITE" id="PS51819">
    <property type="entry name" value="VOC"/>
    <property type="match status" value="1"/>
</dbReference>
<dbReference type="Pfam" id="PF00903">
    <property type="entry name" value="Glyoxalase"/>
    <property type="match status" value="1"/>
</dbReference>
<dbReference type="AlphaFoldDB" id="A0A0A3IBP5"/>
<reference evidence="3 4" key="1">
    <citation type="submission" date="2014-02" db="EMBL/GenBank/DDBJ databases">
        <title>Draft genome sequence of Lysinibacillus odysseyi NBRC 100172.</title>
        <authorList>
            <person name="Zhang F."/>
            <person name="Wang G."/>
            <person name="Zhang L."/>
        </authorList>
    </citation>
    <scope>NUCLEOTIDE SEQUENCE [LARGE SCALE GENOMIC DNA]</scope>
    <source>
        <strain evidence="3 4">NBRC 100172</strain>
    </source>
</reference>
<dbReference type="Gene3D" id="3.10.180.10">
    <property type="entry name" value="2,3-Dihydroxybiphenyl 1,2-Dioxygenase, domain 1"/>
    <property type="match status" value="1"/>
</dbReference>
<feature type="region of interest" description="Disordered" evidence="1">
    <location>
        <begin position="118"/>
        <end position="144"/>
    </location>
</feature>
<evidence type="ECO:0000313" key="3">
    <source>
        <dbReference type="EMBL" id="KGR82201.1"/>
    </source>
</evidence>
<name>A0A0A3IBP5_9BACI</name>
<dbReference type="InterPro" id="IPR037523">
    <property type="entry name" value="VOC_core"/>
</dbReference>